<keyword evidence="2" id="KW-0472">Membrane</keyword>
<keyword evidence="4" id="KW-1185">Reference proteome</keyword>
<evidence type="ECO:0000256" key="1">
    <source>
        <dbReference type="SAM" id="MobiDB-lite"/>
    </source>
</evidence>
<dbReference type="AlphaFoldDB" id="A0A7W7W4Z8"/>
<evidence type="ECO:0000313" key="3">
    <source>
        <dbReference type="EMBL" id="MBB4933329.1"/>
    </source>
</evidence>
<dbReference type="RefSeq" id="WP_184580955.1">
    <property type="nucleotide sequence ID" value="NZ_JACHJT010000001.1"/>
</dbReference>
<evidence type="ECO:0000256" key="2">
    <source>
        <dbReference type="SAM" id="Phobius"/>
    </source>
</evidence>
<comment type="caution">
    <text evidence="3">The sequence shown here is derived from an EMBL/GenBank/DDBJ whole genome shotgun (WGS) entry which is preliminary data.</text>
</comment>
<dbReference type="Proteomes" id="UP000523007">
    <property type="component" value="Unassembled WGS sequence"/>
</dbReference>
<name>A0A7W7W4Z8_9ACTN</name>
<evidence type="ECO:0000313" key="4">
    <source>
        <dbReference type="Proteomes" id="UP000523007"/>
    </source>
</evidence>
<feature type="region of interest" description="Disordered" evidence="1">
    <location>
        <begin position="1"/>
        <end position="64"/>
    </location>
</feature>
<dbReference type="EMBL" id="JACHJT010000001">
    <property type="protein sequence ID" value="MBB4933329.1"/>
    <property type="molecule type" value="Genomic_DNA"/>
</dbReference>
<proteinExistence type="predicted"/>
<protein>
    <submittedName>
        <fullName evidence="3">Uncharacterized protein</fullName>
    </submittedName>
</protein>
<organism evidence="3 4">
    <name type="scientific">Lipingzhangella halophila</name>
    <dbReference type="NCBI Taxonomy" id="1783352"/>
    <lineage>
        <taxon>Bacteria</taxon>
        <taxon>Bacillati</taxon>
        <taxon>Actinomycetota</taxon>
        <taxon>Actinomycetes</taxon>
        <taxon>Streptosporangiales</taxon>
        <taxon>Nocardiopsidaceae</taxon>
        <taxon>Lipingzhangella</taxon>
    </lineage>
</organism>
<keyword evidence="2" id="KW-0812">Transmembrane</keyword>
<gene>
    <name evidence="3" type="ORF">F4561_004149</name>
</gene>
<accession>A0A7W7W4Z8</accession>
<feature type="transmembrane region" description="Helical" evidence="2">
    <location>
        <begin position="110"/>
        <end position="131"/>
    </location>
</feature>
<sequence length="180" mass="19235">MSHYPEPQGPGDFYPDPHTASDDPFGQQAPPGGPSNAGVAPQDPGAAQTGGWQAPPDYRPVPAGGQPLTMIGDIAVYQHEVVTPAGRFPIKGTTWTATDMSQVHETLPTYAVVLTIVFVWFCLLGLLFLLMKERSVQGYVQVTVHGSGMFHSTMVPAHSAATFPQVMQQVNYARSLAAMA</sequence>
<reference evidence="3 4" key="1">
    <citation type="submission" date="2020-08" db="EMBL/GenBank/DDBJ databases">
        <title>Sequencing the genomes of 1000 actinobacteria strains.</title>
        <authorList>
            <person name="Klenk H.-P."/>
        </authorList>
    </citation>
    <scope>NUCLEOTIDE SEQUENCE [LARGE SCALE GENOMIC DNA]</scope>
    <source>
        <strain evidence="3 4">DSM 102030</strain>
    </source>
</reference>
<keyword evidence="2" id="KW-1133">Transmembrane helix</keyword>